<proteinExistence type="predicted"/>
<dbReference type="EMBL" id="JACHGH010000001">
    <property type="protein sequence ID" value="MBB6451976.1"/>
    <property type="molecule type" value="Genomic_DNA"/>
</dbReference>
<protein>
    <submittedName>
        <fullName evidence="1">Uncharacterized protein</fullName>
    </submittedName>
</protein>
<dbReference type="RefSeq" id="WP_174494464.1">
    <property type="nucleotide sequence ID" value="NZ_CADDWK010000001.1"/>
</dbReference>
<sequence length="58" mass="6587">MSEVEVNNVSKVGFDANLRGASFIPYVRNVLYETIRIQSQKVFLTSTHVADMPKEREA</sequence>
<dbReference type="Proteomes" id="UP000581688">
    <property type="component" value="Unassembled WGS sequence"/>
</dbReference>
<evidence type="ECO:0000313" key="1">
    <source>
        <dbReference type="EMBL" id="MBB6451976.1"/>
    </source>
</evidence>
<keyword evidence="2" id="KW-1185">Reference proteome</keyword>
<comment type="caution">
    <text evidence="1">The sequence shown here is derived from an EMBL/GenBank/DDBJ whole genome shotgun (WGS) entry which is preliminary data.</text>
</comment>
<gene>
    <name evidence="1" type="ORF">HNQ94_000397</name>
</gene>
<evidence type="ECO:0000313" key="2">
    <source>
        <dbReference type="Proteomes" id="UP000581688"/>
    </source>
</evidence>
<reference evidence="1 2" key="1">
    <citation type="submission" date="2020-08" db="EMBL/GenBank/DDBJ databases">
        <title>Genomic Encyclopedia of Type Strains, Phase IV (KMG-IV): sequencing the most valuable type-strain genomes for metagenomic binning, comparative biology and taxonomic classification.</title>
        <authorList>
            <person name="Goeker M."/>
        </authorList>
    </citation>
    <scope>NUCLEOTIDE SEQUENCE [LARGE SCALE GENOMIC DNA]</scope>
    <source>
        <strain evidence="1 2">DSM 19612</strain>
    </source>
</reference>
<accession>A0A841PX53</accession>
<organism evidence="1 2">
    <name type="scientific">Salirhabdus euzebyi</name>
    <dbReference type="NCBI Taxonomy" id="394506"/>
    <lineage>
        <taxon>Bacteria</taxon>
        <taxon>Bacillati</taxon>
        <taxon>Bacillota</taxon>
        <taxon>Bacilli</taxon>
        <taxon>Bacillales</taxon>
        <taxon>Bacillaceae</taxon>
        <taxon>Salirhabdus</taxon>
    </lineage>
</organism>
<dbReference type="AlphaFoldDB" id="A0A841PX53"/>
<name>A0A841PX53_9BACI</name>